<protein>
    <submittedName>
        <fullName evidence="1">Putative ECF subfamily RNA polymerase sigma factor</fullName>
    </submittedName>
</protein>
<sequence length="40" mass="4611">MVESGGRIETVFAFEVADDDRIRRIWAVRNPDKLRPGQLP</sequence>
<evidence type="ECO:0000313" key="2">
    <source>
        <dbReference type="Proteomes" id="UP000011205"/>
    </source>
</evidence>
<dbReference type="PATRIC" id="fig|1160705.3.peg.4904"/>
<reference evidence="1 2" key="1">
    <citation type="journal article" date="2013" name="Genome Announc.">
        <title>Draft Genome Sequence of Streptomyces viridochromogenes Strain Tu57, Producer of Avilamycin.</title>
        <authorList>
            <person name="Gruning B.A."/>
            <person name="Erxleben A."/>
            <person name="Hahnlein A."/>
            <person name="Gunther S."/>
        </authorList>
    </citation>
    <scope>NUCLEOTIDE SEQUENCE [LARGE SCALE GENOMIC DNA]</scope>
    <source>
        <strain evidence="1 2">Tue57</strain>
    </source>
</reference>
<dbReference type="Proteomes" id="UP000011205">
    <property type="component" value="Unassembled WGS sequence"/>
</dbReference>
<accession>L8PD74</accession>
<gene>
    <name evidence="1" type="ORF">STVIR_4961</name>
</gene>
<dbReference type="RefSeq" id="WP_004000372.1">
    <property type="nucleotide sequence ID" value="NZ_AMLP01000147.1"/>
</dbReference>
<comment type="caution">
    <text evidence="1">The sequence shown here is derived from an EMBL/GenBank/DDBJ whole genome shotgun (WGS) entry which is preliminary data.</text>
</comment>
<organism evidence="1 2">
    <name type="scientific">Streptomyces viridochromogenes Tue57</name>
    <dbReference type="NCBI Taxonomy" id="1160705"/>
    <lineage>
        <taxon>Bacteria</taxon>
        <taxon>Bacillati</taxon>
        <taxon>Actinomycetota</taxon>
        <taxon>Actinomycetes</taxon>
        <taxon>Kitasatosporales</taxon>
        <taxon>Streptomycetaceae</taxon>
        <taxon>Streptomyces</taxon>
    </lineage>
</organism>
<proteinExistence type="predicted"/>
<dbReference type="AlphaFoldDB" id="L8PD74"/>
<dbReference type="EMBL" id="AMLP01000147">
    <property type="protein sequence ID" value="ELS54078.1"/>
    <property type="molecule type" value="Genomic_DNA"/>
</dbReference>
<name>L8PD74_STRVR</name>
<evidence type="ECO:0000313" key="1">
    <source>
        <dbReference type="EMBL" id="ELS54078.1"/>
    </source>
</evidence>